<dbReference type="EMBL" id="CP046173">
    <property type="protein sequence ID" value="QIS20239.1"/>
    <property type="molecule type" value="Genomic_DNA"/>
</dbReference>
<feature type="region of interest" description="Disordered" evidence="1">
    <location>
        <begin position="300"/>
        <end position="325"/>
    </location>
</feature>
<evidence type="ECO:0008006" key="4">
    <source>
        <dbReference type="Google" id="ProtNLM"/>
    </source>
</evidence>
<sequence length="349" mass="38386">MTPALGPIHELRAQPRPVGIGTATARLLPGLGIRARRGDPPPRRGGPLPIPMLPMPYPTRLHAQAEAARGPVTDWFARMGLLDPTLGWSAQGLAEMNPVALAARMYPTGTLDELILRAQWCGWFGYGDDLFSQVHRATPPTGRAQCERLRRYLAEPTVPGNPLELALDDLWRRTHTITGGRTERLRAALDRALESWQVELDNEARRRLTDPVDYLELRRGTFVCEFQSELAFFDVEPLPVELAESSPLRQLTNSAYDHMALVNDLSSYQKEIEFDAEHHNLVYLSQAFLGCDRSAATIFGSSPPSTPSRPPSRSASTTGSSSRHWPVCPNSLCPSCANASSPPLPPCPG</sequence>
<dbReference type="SUPFAM" id="SSF48576">
    <property type="entry name" value="Terpenoid synthases"/>
    <property type="match status" value="1"/>
</dbReference>
<dbReference type="Gene3D" id="1.10.600.10">
    <property type="entry name" value="Farnesyl Diphosphate Synthase"/>
    <property type="match status" value="1"/>
</dbReference>
<name>A0A6G9Z3S1_9NOCA</name>
<organism evidence="2 3">
    <name type="scientific">Nocardia terpenica</name>
    <dbReference type="NCBI Taxonomy" id="455432"/>
    <lineage>
        <taxon>Bacteria</taxon>
        <taxon>Bacillati</taxon>
        <taxon>Actinomycetota</taxon>
        <taxon>Actinomycetes</taxon>
        <taxon>Mycobacteriales</taxon>
        <taxon>Nocardiaceae</taxon>
        <taxon>Nocardia</taxon>
    </lineage>
</organism>
<evidence type="ECO:0000313" key="2">
    <source>
        <dbReference type="EMBL" id="QIS20239.1"/>
    </source>
</evidence>
<proteinExistence type="predicted"/>
<evidence type="ECO:0000256" key="1">
    <source>
        <dbReference type="SAM" id="MobiDB-lite"/>
    </source>
</evidence>
<dbReference type="AlphaFoldDB" id="A0A6G9Z3S1"/>
<dbReference type="Proteomes" id="UP000500953">
    <property type="component" value="Chromosome"/>
</dbReference>
<gene>
    <name evidence="2" type="ORF">F6W96_20035</name>
</gene>
<reference evidence="2 3" key="1">
    <citation type="journal article" date="2019" name="ACS Chem. Biol.">
        <title>Identification and Mobilization of a Cryptic Antibiotic Biosynthesis Gene Locus from a Human-Pathogenic Nocardia Isolate.</title>
        <authorList>
            <person name="Herisse M."/>
            <person name="Ishida K."/>
            <person name="Porter J.L."/>
            <person name="Howden B."/>
            <person name="Hertweck C."/>
            <person name="Stinear T.P."/>
            <person name="Pidot S.J."/>
        </authorList>
    </citation>
    <scope>NUCLEOTIDE SEQUENCE [LARGE SCALE GENOMIC DNA]</scope>
    <source>
        <strain evidence="2 3">AUSMDU00012715</strain>
    </source>
</reference>
<dbReference type="InterPro" id="IPR008949">
    <property type="entry name" value="Isoprenoid_synthase_dom_sf"/>
</dbReference>
<evidence type="ECO:0000313" key="3">
    <source>
        <dbReference type="Proteomes" id="UP000500953"/>
    </source>
</evidence>
<protein>
    <recommendedName>
        <fullName evidence="4">Terpene synthase</fullName>
    </recommendedName>
</protein>
<feature type="compositionally biased region" description="Low complexity" evidence="1">
    <location>
        <begin position="311"/>
        <end position="323"/>
    </location>
</feature>
<accession>A0A6G9Z3S1</accession>
<dbReference type="Pfam" id="PF19086">
    <property type="entry name" value="Terpene_syn_C_2"/>
    <property type="match status" value="1"/>
</dbReference>